<proteinExistence type="predicted"/>
<dbReference type="OrthoDB" id="8385759at2"/>
<dbReference type="Pfam" id="PF08241">
    <property type="entry name" value="Methyltransf_11"/>
    <property type="match status" value="1"/>
</dbReference>
<accession>A9DFC8</accession>
<reference evidence="2 3" key="1">
    <citation type="submission" date="2007-10" db="EMBL/GenBank/DDBJ databases">
        <authorList>
            <person name="Wagner-Dobler I."/>
            <person name="Ferriera S."/>
            <person name="Johnson J."/>
            <person name="Kravitz S."/>
            <person name="Beeson K."/>
            <person name="Sutton G."/>
            <person name="Rogers Y.-H."/>
            <person name="Friedman R."/>
            <person name="Frazier M."/>
            <person name="Venter J.C."/>
        </authorList>
    </citation>
    <scope>NUCLEOTIDE SEQUENCE [LARGE SCALE GENOMIC DNA]</scope>
    <source>
        <strain evidence="2 3">DFL-43</strain>
    </source>
</reference>
<dbReference type="GO" id="GO:0008757">
    <property type="term" value="F:S-adenosylmethionine-dependent methyltransferase activity"/>
    <property type="evidence" value="ECO:0007669"/>
    <property type="project" value="InterPro"/>
</dbReference>
<dbReference type="RefSeq" id="WP_007200057.1">
    <property type="nucleotide sequence ID" value="NZ_CM002917.1"/>
</dbReference>
<dbReference type="InterPro" id="IPR029063">
    <property type="entry name" value="SAM-dependent_MTases_sf"/>
</dbReference>
<evidence type="ECO:0000313" key="2">
    <source>
        <dbReference type="EMBL" id="EDQ31749.1"/>
    </source>
</evidence>
<evidence type="ECO:0000259" key="1">
    <source>
        <dbReference type="Pfam" id="PF08241"/>
    </source>
</evidence>
<dbReference type="HOGENOM" id="CLU_065741_1_0_5"/>
<dbReference type="SUPFAM" id="SSF53335">
    <property type="entry name" value="S-adenosyl-L-methionine-dependent methyltransferases"/>
    <property type="match status" value="1"/>
</dbReference>
<keyword evidence="2" id="KW-0830">Ubiquinone</keyword>
<dbReference type="InterPro" id="IPR013216">
    <property type="entry name" value="Methyltransf_11"/>
</dbReference>
<dbReference type="PANTHER" id="PTHR43464:SF82">
    <property type="entry name" value="METHYLTRANSFERASE DOMAIN-CONTAINING PROTEIN"/>
    <property type="match status" value="1"/>
</dbReference>
<protein>
    <submittedName>
        <fullName evidence="2">Methylase involved in ubiquinone/menaquinone biosynthesis</fullName>
    </submittedName>
</protein>
<dbReference type="EMBL" id="ABIA03000002">
    <property type="protein sequence ID" value="EDQ31749.1"/>
    <property type="molecule type" value="Genomic_DNA"/>
</dbReference>
<name>A9DFC8_HOEPD</name>
<dbReference type="PANTHER" id="PTHR43464">
    <property type="entry name" value="METHYLTRANSFERASE"/>
    <property type="match status" value="1"/>
</dbReference>
<keyword evidence="3" id="KW-1185">Reference proteome</keyword>
<dbReference type="Gene3D" id="3.40.50.150">
    <property type="entry name" value="Vaccinia Virus protein VP39"/>
    <property type="match status" value="1"/>
</dbReference>
<dbReference type="eggNOG" id="COG0500">
    <property type="taxonomic scope" value="Bacteria"/>
</dbReference>
<dbReference type="GO" id="GO:0032259">
    <property type="term" value="P:methylation"/>
    <property type="evidence" value="ECO:0007669"/>
    <property type="project" value="UniProtKB-KW"/>
</dbReference>
<dbReference type="Proteomes" id="UP000004291">
    <property type="component" value="Chromosome"/>
</dbReference>
<keyword evidence="2" id="KW-0489">Methyltransferase</keyword>
<keyword evidence="2" id="KW-0808">Transferase</keyword>
<comment type="caution">
    <text evidence="2">The sequence shown here is derived from an EMBL/GenBank/DDBJ whole genome shotgun (WGS) entry which is preliminary data.</text>
</comment>
<dbReference type="AlphaFoldDB" id="A9DFC8"/>
<dbReference type="STRING" id="411684.HPDFL43_21599"/>
<sequence length="269" mass="30041">MTLDTDMTTQANRLAWDASAARHQASPEWARQIQGFKDPAFATFDPVIDQLLRKQGIEGARAVQVGCNNGRETLSMLALGAREAVGIDQSSAFLSLAEQLRTVSPHKNNCRFVNANVYALPEDLSNAFDFALITIGVINWMPDLDGFLASVASLLKPGGRLVMYETHPVLDMFEPHAEDPHRPAYSYFRTEPFITDEEIVYDGSQTAKAPPSYWHFHTMGEIITGCVEAGLQIRQLTEYPHSNREVDYDIYVAREAQLPLCYTLVTEKA</sequence>
<dbReference type="CDD" id="cd02440">
    <property type="entry name" value="AdoMet_MTases"/>
    <property type="match status" value="1"/>
</dbReference>
<organism evidence="2 3">
    <name type="scientific">Hoeflea phototrophica (strain DSM 17068 / NCIMB 14078 / DFL-43)</name>
    <dbReference type="NCBI Taxonomy" id="411684"/>
    <lineage>
        <taxon>Bacteria</taxon>
        <taxon>Pseudomonadati</taxon>
        <taxon>Pseudomonadota</taxon>
        <taxon>Alphaproteobacteria</taxon>
        <taxon>Hyphomicrobiales</taxon>
        <taxon>Rhizobiaceae</taxon>
        <taxon>Hoeflea</taxon>
    </lineage>
</organism>
<evidence type="ECO:0000313" key="3">
    <source>
        <dbReference type="Proteomes" id="UP000004291"/>
    </source>
</evidence>
<reference evidence="2 3" key="2">
    <citation type="submission" date="2012-06" db="EMBL/GenBank/DDBJ databases">
        <authorList>
            <person name="Fiebig A."/>
        </authorList>
    </citation>
    <scope>NUCLEOTIDE SEQUENCE [LARGE SCALE GENOMIC DNA]</scope>
    <source>
        <strain evidence="2 3">DFL-43</strain>
    </source>
</reference>
<feature type="domain" description="Methyltransferase type 11" evidence="1">
    <location>
        <begin position="64"/>
        <end position="163"/>
    </location>
</feature>
<gene>
    <name evidence="2" type="ORF">HPDFL43_21599</name>
</gene>